<dbReference type="RefSeq" id="WP_110370251.1">
    <property type="nucleotide sequence ID" value="NZ_QJJX01000016.1"/>
</dbReference>
<gene>
    <name evidence="7" type="ORF">EJ73_01535</name>
</gene>
<feature type="domain" description="RsdA/BaiN/AoA(So)-like insert" evidence="6">
    <location>
        <begin position="191"/>
        <end position="352"/>
    </location>
</feature>
<evidence type="ECO:0000256" key="4">
    <source>
        <dbReference type="SAM" id="SignalP"/>
    </source>
</evidence>
<dbReference type="EMBL" id="QJJX01000016">
    <property type="protein sequence ID" value="PXX21753.1"/>
    <property type="molecule type" value="Genomic_DNA"/>
</dbReference>
<evidence type="ECO:0000259" key="5">
    <source>
        <dbReference type="Pfam" id="PF03486"/>
    </source>
</evidence>
<reference evidence="7 8" key="1">
    <citation type="submission" date="2018-05" db="EMBL/GenBank/DDBJ databases">
        <title>Genomic Encyclopedia of Type Strains, Phase I: the one thousand microbial genomes (KMG-I) project.</title>
        <authorList>
            <person name="Kyrpides N."/>
        </authorList>
    </citation>
    <scope>NUCLEOTIDE SEQUENCE [LARGE SCALE GENOMIC DNA]</scope>
    <source>
        <strain evidence="7 8">DSM 15611</strain>
    </source>
</reference>
<dbReference type="STRING" id="1122991.GCA_000613445_02951"/>
<dbReference type="InterPro" id="IPR023166">
    <property type="entry name" value="BaiN-like_dom_sf"/>
</dbReference>
<dbReference type="PANTHER" id="PTHR42887">
    <property type="entry name" value="OS12G0638800 PROTEIN"/>
    <property type="match status" value="1"/>
</dbReference>
<evidence type="ECO:0000256" key="1">
    <source>
        <dbReference type="ARBA" id="ARBA00001974"/>
    </source>
</evidence>
<keyword evidence="2" id="KW-0285">Flavoprotein</keyword>
<dbReference type="PANTHER" id="PTHR42887:SF2">
    <property type="entry name" value="OS12G0638800 PROTEIN"/>
    <property type="match status" value="1"/>
</dbReference>
<keyword evidence="3" id="KW-0274">FAD</keyword>
<dbReference type="Gene3D" id="1.10.8.260">
    <property type="entry name" value="HI0933 insert domain-like"/>
    <property type="match status" value="1"/>
</dbReference>
<comment type="cofactor">
    <cofactor evidence="1">
        <name>FAD</name>
        <dbReference type="ChEBI" id="CHEBI:57692"/>
    </cofactor>
</comment>
<accession>A0A318HU73</accession>
<dbReference type="Proteomes" id="UP000248314">
    <property type="component" value="Unassembled WGS sequence"/>
</dbReference>
<dbReference type="InterPro" id="IPR004792">
    <property type="entry name" value="BaiN-like"/>
</dbReference>
<evidence type="ECO:0000313" key="7">
    <source>
        <dbReference type="EMBL" id="PXX21753.1"/>
    </source>
</evidence>
<feature type="chain" id="PRO_5016234124" description="Flavoprotein" evidence="4">
    <location>
        <begin position="23"/>
        <end position="409"/>
    </location>
</feature>
<sequence>MTKRLHIAVVGGGAAGFFAAIAAKQTNPEARVTIFERGQKVLAKVLITGGGRCNLTNSFAQIMDLKQAYPRGDKMMKRLFNVFSHKDTWQWFEQRGVKLVKQDDECVFPISQSAQSVVDALTHEAHKLGVEVRTGYAVEAVKQMENGDLQLLFKVQKPVTVQRAAITTGGSPQANALQYLANLGHNIVQPVPSLFTFNIADAAFKALMGTVVEGTTVSLVGTKHKATGPLLVTHWGASGPAILKLSSYGARYVHDCDYQFPIAVNWIGLTNSALVAEHLQGIVDSNPRKFLTSVHPFGLPTRMWQYILQKTALGADKRWDELGKKGLNKLVEALTNDQYKVTGKGAFRDEFVTCGGVSLSDINLNTMESKVCKNLYFAGEVLDVDAITGGFNLQAAWTTGFVAGKAMAL</sequence>
<dbReference type="Gene3D" id="3.50.50.60">
    <property type="entry name" value="FAD/NAD(P)-binding domain"/>
    <property type="match status" value="1"/>
</dbReference>
<dbReference type="Gene3D" id="2.40.30.10">
    <property type="entry name" value="Translation factors"/>
    <property type="match status" value="1"/>
</dbReference>
<evidence type="ECO:0000259" key="6">
    <source>
        <dbReference type="Pfam" id="PF22780"/>
    </source>
</evidence>
<dbReference type="SUPFAM" id="SSF51905">
    <property type="entry name" value="FAD/NAD(P)-binding domain"/>
    <property type="match status" value="1"/>
</dbReference>
<dbReference type="AlphaFoldDB" id="A0A318HU73"/>
<dbReference type="InterPro" id="IPR055178">
    <property type="entry name" value="RsdA/BaiN/AoA(So)-like_dom"/>
</dbReference>
<name>A0A318HU73_9BACT</name>
<evidence type="ECO:0000256" key="3">
    <source>
        <dbReference type="ARBA" id="ARBA00022827"/>
    </source>
</evidence>
<dbReference type="SUPFAM" id="SSF160996">
    <property type="entry name" value="HI0933 insert domain-like"/>
    <property type="match status" value="1"/>
</dbReference>
<evidence type="ECO:0000313" key="8">
    <source>
        <dbReference type="Proteomes" id="UP000248314"/>
    </source>
</evidence>
<dbReference type="InterPro" id="IPR057661">
    <property type="entry name" value="RsdA/BaiN/AoA(So)_Rossmann"/>
</dbReference>
<dbReference type="NCBIfam" id="TIGR00275">
    <property type="entry name" value="aminoacetone oxidase family FAD-binding enzyme"/>
    <property type="match status" value="1"/>
</dbReference>
<dbReference type="InterPro" id="IPR036188">
    <property type="entry name" value="FAD/NAD-bd_sf"/>
</dbReference>
<evidence type="ECO:0000256" key="2">
    <source>
        <dbReference type="ARBA" id="ARBA00022630"/>
    </source>
</evidence>
<evidence type="ECO:0008006" key="9">
    <source>
        <dbReference type="Google" id="ProtNLM"/>
    </source>
</evidence>
<protein>
    <recommendedName>
        <fullName evidence="9">Flavoprotein</fullName>
    </recommendedName>
</protein>
<dbReference type="Pfam" id="PF22780">
    <property type="entry name" value="HI0933_like_1st"/>
    <property type="match status" value="1"/>
</dbReference>
<organism evidence="7 8">
    <name type="scientific">Hoylesella shahii DSM 15611 = JCM 12083</name>
    <dbReference type="NCBI Taxonomy" id="1122991"/>
    <lineage>
        <taxon>Bacteria</taxon>
        <taxon>Pseudomonadati</taxon>
        <taxon>Bacteroidota</taxon>
        <taxon>Bacteroidia</taxon>
        <taxon>Bacteroidales</taxon>
        <taxon>Prevotellaceae</taxon>
        <taxon>Hoylesella</taxon>
    </lineage>
</organism>
<feature type="signal peptide" evidence="4">
    <location>
        <begin position="1"/>
        <end position="22"/>
    </location>
</feature>
<feature type="domain" description="RsdA/BaiN/AoA(So)-like Rossmann fold-like" evidence="5">
    <location>
        <begin position="6"/>
        <end position="405"/>
    </location>
</feature>
<comment type="caution">
    <text evidence="7">The sequence shown here is derived from an EMBL/GenBank/DDBJ whole genome shotgun (WGS) entry which is preliminary data.</text>
</comment>
<dbReference type="Pfam" id="PF03486">
    <property type="entry name" value="HI0933_like"/>
    <property type="match status" value="1"/>
</dbReference>
<proteinExistence type="predicted"/>
<keyword evidence="4" id="KW-0732">Signal</keyword>
<keyword evidence="8" id="KW-1185">Reference proteome</keyword>